<evidence type="ECO:0000256" key="1">
    <source>
        <dbReference type="ARBA" id="ARBA00006360"/>
    </source>
</evidence>
<keyword evidence="8" id="KW-0862">Zinc</keyword>
<evidence type="ECO:0000313" key="13">
    <source>
        <dbReference type="EMBL" id="AFP85724.1"/>
    </source>
</evidence>
<feature type="domain" description="AAA+ ATPase" evidence="12">
    <location>
        <begin position="37"/>
        <end position="178"/>
    </location>
</feature>
<dbReference type="STRING" id="134287.A35E_00430"/>
<evidence type="ECO:0000256" key="11">
    <source>
        <dbReference type="ARBA" id="ARBA00049244"/>
    </source>
</evidence>
<dbReference type="EC" id="2.7.7.7" evidence="2"/>
<comment type="similarity">
    <text evidence="1">Belongs to the DnaX/STICHEL family.</text>
</comment>
<keyword evidence="10" id="KW-0239">DNA-directed DNA polymerase</keyword>
<dbReference type="InterPro" id="IPR022754">
    <property type="entry name" value="DNA_pol_III_gamma-3"/>
</dbReference>
<protein>
    <recommendedName>
        <fullName evidence="2">DNA-directed DNA polymerase</fullName>
        <ecNumber evidence="2">2.7.7.7</ecNumber>
    </recommendedName>
</protein>
<dbReference type="Pfam" id="PF13177">
    <property type="entry name" value="DNA_pol3_delta2"/>
    <property type="match status" value="1"/>
</dbReference>
<dbReference type="KEGG" id="sehc:A35E_00430"/>
<dbReference type="InterPro" id="IPR027417">
    <property type="entry name" value="P-loop_NTPase"/>
</dbReference>
<dbReference type="InterPro" id="IPR001270">
    <property type="entry name" value="ClpA/B"/>
</dbReference>
<dbReference type="Gene3D" id="3.40.50.300">
    <property type="entry name" value="P-loop containing nucleotide triphosphate hydrolases"/>
    <property type="match status" value="1"/>
</dbReference>
<dbReference type="InterPro" id="IPR008921">
    <property type="entry name" value="DNA_pol3_clamp-load_cplx_C"/>
</dbReference>
<dbReference type="GO" id="GO:0005524">
    <property type="term" value="F:ATP binding"/>
    <property type="evidence" value="ECO:0007669"/>
    <property type="project" value="UniProtKB-KW"/>
</dbReference>
<dbReference type="CDD" id="cd18137">
    <property type="entry name" value="HLD_clamp_pol_III_gamma_tau"/>
    <property type="match status" value="1"/>
</dbReference>
<evidence type="ECO:0000256" key="9">
    <source>
        <dbReference type="ARBA" id="ARBA00022840"/>
    </source>
</evidence>
<dbReference type="EMBL" id="CP003547">
    <property type="protein sequence ID" value="AFP85724.1"/>
    <property type="molecule type" value="Genomic_DNA"/>
</dbReference>
<keyword evidence="7" id="KW-0547">Nucleotide-binding</keyword>
<gene>
    <name evidence="13" type="ORF">A35E_00430</name>
</gene>
<evidence type="ECO:0000256" key="8">
    <source>
        <dbReference type="ARBA" id="ARBA00022833"/>
    </source>
</evidence>
<dbReference type="GO" id="GO:0003677">
    <property type="term" value="F:DNA binding"/>
    <property type="evidence" value="ECO:0007669"/>
    <property type="project" value="InterPro"/>
</dbReference>
<dbReference type="NCBIfam" id="NF005942">
    <property type="entry name" value="PRK07994.1"/>
    <property type="match status" value="1"/>
</dbReference>
<dbReference type="InterPro" id="IPR050238">
    <property type="entry name" value="DNA_Rep/Repair_Clamp_Loader"/>
</dbReference>
<organism evidence="13 14">
    <name type="scientific">secondary endosymbiont of Heteropsylla cubana</name>
    <dbReference type="NCBI Taxonomy" id="134287"/>
    <lineage>
        <taxon>Bacteria</taxon>
        <taxon>Pseudomonadati</taxon>
        <taxon>Pseudomonadota</taxon>
        <taxon>Gammaproteobacteria</taxon>
        <taxon>Enterobacterales</taxon>
        <taxon>Enterobacteriaceae</taxon>
        <taxon>aphid secondary symbionts</taxon>
    </lineage>
</organism>
<evidence type="ECO:0000313" key="14">
    <source>
        <dbReference type="Proteomes" id="UP000003937"/>
    </source>
</evidence>
<evidence type="ECO:0000256" key="5">
    <source>
        <dbReference type="ARBA" id="ARBA00022705"/>
    </source>
</evidence>
<comment type="catalytic activity">
    <reaction evidence="11">
        <text>DNA(n) + a 2'-deoxyribonucleoside 5'-triphosphate = DNA(n+1) + diphosphate</text>
        <dbReference type="Rhea" id="RHEA:22508"/>
        <dbReference type="Rhea" id="RHEA-COMP:17339"/>
        <dbReference type="Rhea" id="RHEA-COMP:17340"/>
        <dbReference type="ChEBI" id="CHEBI:33019"/>
        <dbReference type="ChEBI" id="CHEBI:61560"/>
        <dbReference type="ChEBI" id="CHEBI:173112"/>
        <dbReference type="EC" id="2.7.7.7"/>
    </reaction>
</comment>
<dbReference type="CDD" id="cd00009">
    <property type="entry name" value="AAA"/>
    <property type="match status" value="1"/>
</dbReference>
<dbReference type="NCBIfam" id="TIGR02397">
    <property type="entry name" value="dnaX_nterm"/>
    <property type="match status" value="1"/>
</dbReference>
<dbReference type="PANTHER" id="PTHR11669:SF0">
    <property type="entry name" value="PROTEIN STICHEL-LIKE 2"/>
    <property type="match status" value="1"/>
</dbReference>
<name>J3Z5U0_9ENTR</name>
<dbReference type="FunFam" id="3.40.50.300:FF:000014">
    <property type="entry name" value="DNA polymerase III subunit gamma/tau"/>
    <property type="match status" value="1"/>
</dbReference>
<dbReference type="SUPFAM" id="SSF48019">
    <property type="entry name" value="post-AAA+ oligomerization domain-like"/>
    <property type="match status" value="1"/>
</dbReference>
<evidence type="ECO:0000256" key="10">
    <source>
        <dbReference type="ARBA" id="ARBA00022932"/>
    </source>
</evidence>
<reference evidence="13 14" key="1">
    <citation type="journal article" date="2012" name="Mol. Biol. Evol.">
        <title>Genome reduction and co-evolution between the primary and secondary bacterial symbionts of psyllids.</title>
        <authorList>
            <person name="Sloan D.B."/>
            <person name="Moran N.A."/>
        </authorList>
    </citation>
    <scope>NUCLEOTIDE SEQUENCE [LARGE SCALE GENOMIC DNA]</scope>
    <source>
        <strain evidence="13">Hcub_S</strain>
    </source>
</reference>
<dbReference type="InterPro" id="IPR012763">
    <property type="entry name" value="DNA_pol_III_sug/sutau_N"/>
</dbReference>
<dbReference type="RefSeq" id="WP_014889021.1">
    <property type="nucleotide sequence ID" value="NC_018420.1"/>
</dbReference>
<keyword evidence="4" id="KW-0548">Nucleotidyltransferase</keyword>
<dbReference type="GO" id="GO:0003887">
    <property type="term" value="F:DNA-directed DNA polymerase activity"/>
    <property type="evidence" value="ECO:0007669"/>
    <property type="project" value="UniProtKB-KW"/>
</dbReference>
<dbReference type="PATRIC" id="fig|134287.3.peg.407"/>
<evidence type="ECO:0000256" key="4">
    <source>
        <dbReference type="ARBA" id="ARBA00022695"/>
    </source>
</evidence>
<accession>J3Z5U0</accession>
<evidence type="ECO:0000256" key="2">
    <source>
        <dbReference type="ARBA" id="ARBA00012417"/>
    </source>
</evidence>
<keyword evidence="3" id="KW-0808">Transferase</keyword>
<keyword evidence="14" id="KW-1185">Reference proteome</keyword>
<dbReference type="GO" id="GO:0009360">
    <property type="term" value="C:DNA polymerase III complex"/>
    <property type="evidence" value="ECO:0007669"/>
    <property type="project" value="InterPro"/>
</dbReference>
<keyword evidence="5" id="KW-0235">DNA replication</keyword>
<dbReference type="InterPro" id="IPR003593">
    <property type="entry name" value="AAA+_ATPase"/>
</dbReference>
<dbReference type="GO" id="GO:0046872">
    <property type="term" value="F:metal ion binding"/>
    <property type="evidence" value="ECO:0007669"/>
    <property type="project" value="UniProtKB-KW"/>
</dbReference>
<dbReference type="Gene3D" id="1.20.272.10">
    <property type="match status" value="1"/>
</dbReference>
<dbReference type="PRINTS" id="PR00300">
    <property type="entry name" value="CLPPROTEASEA"/>
</dbReference>
<dbReference type="Gene3D" id="3.30.300.150">
    <property type="entry name" value="DNA polymerase III, tau subunit, domain V"/>
    <property type="match status" value="1"/>
</dbReference>
<dbReference type="Pfam" id="PF22608">
    <property type="entry name" value="DNAX_ATPase_lid"/>
    <property type="match status" value="1"/>
</dbReference>
<keyword evidence="6" id="KW-0479">Metal-binding</keyword>
<dbReference type="FunFam" id="1.10.8.60:FF:000013">
    <property type="entry name" value="DNA polymerase III subunit gamma/tau"/>
    <property type="match status" value="1"/>
</dbReference>
<proteinExistence type="inferred from homology"/>
<evidence type="ECO:0000256" key="7">
    <source>
        <dbReference type="ARBA" id="ARBA00022741"/>
    </source>
</evidence>
<dbReference type="SMART" id="SM00382">
    <property type="entry name" value="AAA"/>
    <property type="match status" value="1"/>
</dbReference>
<dbReference type="InterPro" id="IPR021029">
    <property type="entry name" value="DNA_pol_III_tau_dom-5"/>
</dbReference>
<dbReference type="Proteomes" id="UP000003937">
    <property type="component" value="Chromosome"/>
</dbReference>
<evidence type="ECO:0000256" key="3">
    <source>
        <dbReference type="ARBA" id="ARBA00022679"/>
    </source>
</evidence>
<evidence type="ECO:0000256" key="6">
    <source>
        <dbReference type="ARBA" id="ARBA00022723"/>
    </source>
</evidence>
<dbReference type="InterPro" id="IPR045085">
    <property type="entry name" value="HLD_clamp_pol_III_gamma_tau"/>
</dbReference>
<dbReference type="NCBIfam" id="NF004046">
    <property type="entry name" value="PRK05563.1"/>
    <property type="match status" value="1"/>
</dbReference>
<dbReference type="FunFam" id="1.20.272.10:FF:000003">
    <property type="entry name" value="DNA polymerase III subunit gamma/tau"/>
    <property type="match status" value="1"/>
</dbReference>
<dbReference type="InterPro" id="IPR038249">
    <property type="entry name" value="PolIII_tau_V_sf"/>
</dbReference>
<dbReference type="AlphaFoldDB" id="J3Z5U0"/>
<dbReference type="HOGENOM" id="CLU_006229_6_0_6"/>
<sequence length="803" mass="90775">MSYKVLARKWRPKIFADVVGQEHVMQVLANSLLLNRVHHAYLFSGTRGIGKTTIARLLAKSLNCVGGMNDIPCGHCDYCQEIEHSRFVDLIELDAASRTKVEDIRELLDNVQYAPTAGRFKVYLIDEVHMLSRHSFNALLKTLEEPPSHVKFILATTDPKKIPLTILSRCIQFHLKVLNVNEIRNHLFFCLKKENITSEPRALQLLACAANGSMRDAFSLTDQAIAMGGGSITVDSVSIMLGSLDTEKPLAIIEALVNADGVKMMRQVAKCAAHGVDWENLLIEMLALLHRLVFMQVMKDQVNPEEDLDGIIPRLNDLSRRVLPSDLQLYYQTLLVGRKELAFAPDPRMGVEMTLLRALAFHPADVQVVTRGDIIEKKTPKFFFKTSKKKIADTKVSTDCRLPLAISNLNSDTLIDKNIICSERNIATSKKNDPKLFSDADVLLVKQQDKVLKNKTTFNELSKQVVNSTFSSISNPISKKNICSGKGLSISSIVLTSQKISSLENDPKLINLRSTEINLKKPFVSSRKCDYRLNLNNQDKMNLNKEIEVEDFSLLPSKKKYKTLPKSVTTQILEARNALLTRKENRQKKNELPVIIKKQTAVSKTGKHKISDKKISRSSNTIIPIVEEEVRFFHERKRRERVLEQVKIPILSNTFSANKNNLDLVLYLSEELLIRDPWAAEINRLALPKFAQKLALNSWKEEDLDTGNICLHLRSARSDLNSFSAKHALCIALSIDQDKSIELIVKEDNDLKIKTPLELCQDIYKETVIQAKKNMVNDMHVKRLCCLFDAEIDEDSICIISSD</sequence>
<dbReference type="PANTHER" id="PTHR11669">
    <property type="entry name" value="REPLICATION FACTOR C / DNA POLYMERASE III GAMMA-TAU SUBUNIT"/>
    <property type="match status" value="1"/>
</dbReference>
<keyword evidence="9" id="KW-0067">ATP-binding</keyword>
<dbReference type="Gene3D" id="1.10.8.60">
    <property type="match status" value="1"/>
</dbReference>
<dbReference type="SUPFAM" id="SSF52540">
    <property type="entry name" value="P-loop containing nucleoside triphosphate hydrolases"/>
    <property type="match status" value="1"/>
</dbReference>
<dbReference type="OrthoDB" id="9810148at2"/>
<evidence type="ECO:0000259" key="12">
    <source>
        <dbReference type="SMART" id="SM00382"/>
    </source>
</evidence>
<dbReference type="GO" id="GO:0006261">
    <property type="term" value="P:DNA-templated DNA replication"/>
    <property type="evidence" value="ECO:0007669"/>
    <property type="project" value="TreeGrafter"/>
</dbReference>
<dbReference type="Pfam" id="PF12170">
    <property type="entry name" value="DNA_pol3_tau_5"/>
    <property type="match status" value="1"/>
</dbReference>
<dbReference type="Pfam" id="PF12169">
    <property type="entry name" value="DNA_pol3_gamma3"/>
    <property type="match status" value="1"/>
</dbReference>